<evidence type="ECO:0000256" key="1">
    <source>
        <dbReference type="ARBA" id="ARBA00004196"/>
    </source>
</evidence>
<dbReference type="RefSeq" id="WP_153584443.1">
    <property type="nucleotide sequence ID" value="NZ_WJBU01000006.1"/>
</dbReference>
<dbReference type="EMBL" id="WJBU01000006">
    <property type="protein sequence ID" value="MRD47111.1"/>
    <property type="molecule type" value="Genomic_DNA"/>
</dbReference>
<accession>A0A844B9B2</accession>
<keyword evidence="3" id="KW-0472">Membrane</keyword>
<evidence type="ECO:0000256" key="2">
    <source>
        <dbReference type="ARBA" id="ARBA00023054"/>
    </source>
</evidence>
<protein>
    <submittedName>
        <fullName evidence="4">HlyD family efflux transporter periplasmic adaptor subunit</fullName>
    </submittedName>
</protein>
<keyword evidence="3" id="KW-0812">Transmembrane</keyword>
<keyword evidence="5" id="KW-1185">Reference proteome</keyword>
<proteinExistence type="predicted"/>
<sequence>MTSSAGHGATAPALGDLLHLEQRAFSALNTQALGFTIVNETSLLGHFRQAAFFVTGATGALTLCGASGLVSVVGDTPYSVWVTQLAKTLAPQPPVQLLDIGSAPESLVDGWQEWLPEHLLACNLKDSEGTRIGLVIYARDEAWQEHELSLIARIHETYGYCLQALARTPGPWKSLAARLLQRRTMVGAAIALAIALLIPVRLSAVAPAEVVALSAVAIASPQEGVVGAFHVQPNTPVKAGDKLFSLDDRGLESRRAVAARALQTARADALLAEQRAFDDAKSKGELAAAQGRVKEKEAELALVEGTLERVTVRAPADGVIIFGDANDWLGRPVQTGERIMQLADPRDAGVMVWLPVADAINLEPGAPIRLFLHTQPLSPLSASLLETSYQAVQSPAGVSSYRVRGRFEQQSAGTRIGLRGTARVSGEWTCLGYYFLRRPIAAVREWTGL</sequence>
<dbReference type="PANTHER" id="PTHR32347:SF23">
    <property type="entry name" value="BLL5650 PROTEIN"/>
    <property type="match status" value="1"/>
</dbReference>
<dbReference type="AlphaFoldDB" id="A0A844B9B2"/>
<dbReference type="Gene3D" id="1.10.287.470">
    <property type="entry name" value="Helix hairpin bin"/>
    <property type="match status" value="1"/>
</dbReference>
<dbReference type="OrthoDB" id="9763546at2"/>
<dbReference type="GO" id="GO:0030313">
    <property type="term" value="C:cell envelope"/>
    <property type="evidence" value="ECO:0007669"/>
    <property type="project" value="UniProtKB-SubCell"/>
</dbReference>
<dbReference type="SUPFAM" id="SSF111369">
    <property type="entry name" value="HlyD-like secretion proteins"/>
    <property type="match status" value="1"/>
</dbReference>
<dbReference type="Proteomes" id="UP000487350">
    <property type="component" value="Unassembled WGS sequence"/>
</dbReference>
<evidence type="ECO:0000313" key="5">
    <source>
        <dbReference type="Proteomes" id="UP000487350"/>
    </source>
</evidence>
<comment type="caution">
    <text evidence="4">The sequence shown here is derived from an EMBL/GenBank/DDBJ whole genome shotgun (WGS) entry which is preliminary data.</text>
</comment>
<dbReference type="InterPro" id="IPR050465">
    <property type="entry name" value="UPF0194_transport"/>
</dbReference>
<keyword evidence="3" id="KW-1133">Transmembrane helix</keyword>
<dbReference type="Gene3D" id="2.40.50.100">
    <property type="match status" value="1"/>
</dbReference>
<name>A0A844B9B2_9BURK</name>
<evidence type="ECO:0000256" key="3">
    <source>
        <dbReference type="SAM" id="Phobius"/>
    </source>
</evidence>
<organism evidence="4 5">
    <name type="scientific">Caenimonas koreensis DSM 17982</name>
    <dbReference type="NCBI Taxonomy" id="1121255"/>
    <lineage>
        <taxon>Bacteria</taxon>
        <taxon>Pseudomonadati</taxon>
        <taxon>Pseudomonadota</taxon>
        <taxon>Betaproteobacteria</taxon>
        <taxon>Burkholderiales</taxon>
        <taxon>Comamonadaceae</taxon>
        <taxon>Caenimonas</taxon>
    </lineage>
</organism>
<reference evidence="4 5" key="1">
    <citation type="submission" date="2019-11" db="EMBL/GenBank/DDBJ databases">
        <title>Caenimonas koreensis gen. nov., sp. nov., isolated from activated sludge.</title>
        <authorList>
            <person name="Seung H.R."/>
        </authorList>
    </citation>
    <scope>NUCLEOTIDE SEQUENCE [LARGE SCALE GENOMIC DNA]</scope>
    <source>
        <strain evidence="4 5">EMB320</strain>
    </source>
</reference>
<feature type="transmembrane region" description="Helical" evidence="3">
    <location>
        <begin position="185"/>
        <end position="204"/>
    </location>
</feature>
<gene>
    <name evidence="4" type="ORF">GHT07_07460</name>
</gene>
<dbReference type="PANTHER" id="PTHR32347">
    <property type="entry name" value="EFFLUX SYSTEM COMPONENT YKNX-RELATED"/>
    <property type="match status" value="1"/>
</dbReference>
<evidence type="ECO:0000313" key="4">
    <source>
        <dbReference type="EMBL" id="MRD47111.1"/>
    </source>
</evidence>
<keyword evidence="2" id="KW-0175">Coiled coil</keyword>
<comment type="subcellular location">
    <subcellularLocation>
        <location evidence="1">Cell envelope</location>
    </subcellularLocation>
</comment>